<feature type="compositionally biased region" description="Low complexity" evidence="1">
    <location>
        <begin position="35"/>
        <end position="56"/>
    </location>
</feature>
<feature type="region of interest" description="Disordered" evidence="1">
    <location>
        <begin position="21"/>
        <end position="56"/>
    </location>
</feature>
<dbReference type="PANTHER" id="PTHR33625:SF3">
    <property type="entry name" value="OS04G0550700 PROTEIN"/>
    <property type="match status" value="1"/>
</dbReference>
<accession>A0AAQ3QI38</accession>
<sequence length="332" mass="35829">MIGGSVLRTVGRAVAGSVSGSLSAARAAKPPTGVPMSASSSGATSPRASPSPAFASAEDASAWSSRSCLVDEEWERVGEEDALWHDDVVVDGAFSRCNFVERFVFAPAPSREEAEEAVSTLQQMLAPVDCSQVIGHESQVEDDEYDAVDEEISSVDAVHSDSASESSEGCQSDWIEPEMQLYRSNSSQSNEQEKVLHALHLFKTSTSLQRVVISISSDKAVWDAILNNPAIQELKQSLCEGASTGASDSNMMEKPDEAAANADLGLLAWIFRNAKAKIAEFIDKITKLANEIFPSQKIEMDTDEGFDDVVRSSLLISVMVFMLIIMKRLKKA</sequence>
<evidence type="ECO:0000313" key="2">
    <source>
        <dbReference type="EMBL" id="WOL10201.1"/>
    </source>
</evidence>
<evidence type="ECO:0000256" key="1">
    <source>
        <dbReference type="SAM" id="MobiDB-lite"/>
    </source>
</evidence>
<protein>
    <submittedName>
        <fullName evidence="2">Uncharacterized protein</fullName>
    </submittedName>
</protein>
<organism evidence="2 3">
    <name type="scientific">Canna indica</name>
    <name type="common">Indian-shot</name>
    <dbReference type="NCBI Taxonomy" id="4628"/>
    <lineage>
        <taxon>Eukaryota</taxon>
        <taxon>Viridiplantae</taxon>
        <taxon>Streptophyta</taxon>
        <taxon>Embryophyta</taxon>
        <taxon>Tracheophyta</taxon>
        <taxon>Spermatophyta</taxon>
        <taxon>Magnoliopsida</taxon>
        <taxon>Liliopsida</taxon>
        <taxon>Zingiberales</taxon>
        <taxon>Cannaceae</taxon>
        <taxon>Canna</taxon>
    </lineage>
</organism>
<proteinExistence type="predicted"/>
<gene>
    <name evidence="2" type="ORF">Cni_G18955</name>
</gene>
<evidence type="ECO:0000313" key="3">
    <source>
        <dbReference type="Proteomes" id="UP001327560"/>
    </source>
</evidence>
<dbReference type="EMBL" id="CP136895">
    <property type="protein sequence ID" value="WOL10201.1"/>
    <property type="molecule type" value="Genomic_DNA"/>
</dbReference>
<dbReference type="AlphaFoldDB" id="A0AAQ3QI38"/>
<reference evidence="2 3" key="1">
    <citation type="submission" date="2023-10" db="EMBL/GenBank/DDBJ databases">
        <title>Chromosome-scale genome assembly provides insights into flower coloration mechanisms of Canna indica.</title>
        <authorList>
            <person name="Li C."/>
        </authorList>
    </citation>
    <scope>NUCLEOTIDE SEQUENCE [LARGE SCALE GENOMIC DNA]</scope>
    <source>
        <tissue evidence="2">Flower</tissue>
    </source>
</reference>
<name>A0AAQ3QI38_9LILI</name>
<dbReference type="Proteomes" id="UP001327560">
    <property type="component" value="Chromosome 6"/>
</dbReference>
<dbReference type="PANTHER" id="PTHR33625">
    <property type="entry name" value="OS08G0179900 PROTEIN"/>
    <property type="match status" value="1"/>
</dbReference>
<keyword evidence="3" id="KW-1185">Reference proteome</keyword>